<keyword evidence="3" id="KW-1185">Reference proteome</keyword>
<proteinExistence type="predicted"/>
<keyword evidence="1" id="KW-0732">Signal</keyword>
<name>A0A5E4NC77_9HEMI</name>
<evidence type="ECO:0000313" key="2">
    <source>
        <dbReference type="EMBL" id="VVC40735.1"/>
    </source>
</evidence>
<feature type="signal peptide" evidence="1">
    <location>
        <begin position="1"/>
        <end position="19"/>
    </location>
</feature>
<protein>
    <submittedName>
        <fullName evidence="2">Uncharacterized protein</fullName>
    </submittedName>
</protein>
<dbReference type="AlphaFoldDB" id="A0A5E4NC77"/>
<feature type="chain" id="PRO_5022774032" evidence="1">
    <location>
        <begin position="20"/>
        <end position="55"/>
    </location>
</feature>
<evidence type="ECO:0000256" key="1">
    <source>
        <dbReference type="SAM" id="SignalP"/>
    </source>
</evidence>
<sequence length="55" mass="6339">MRFKNGIVVFLSLWSLCNSLEVSLNGLNTSPQRTTFVDDEDDDDGERRVRRLPLL</sequence>
<gene>
    <name evidence="2" type="ORF">CINCED_3A007770</name>
</gene>
<accession>A0A5E4NC77</accession>
<reference evidence="2 3" key="1">
    <citation type="submission" date="2019-08" db="EMBL/GenBank/DDBJ databases">
        <authorList>
            <person name="Alioto T."/>
            <person name="Alioto T."/>
            <person name="Gomez Garrido J."/>
        </authorList>
    </citation>
    <scope>NUCLEOTIDE SEQUENCE [LARGE SCALE GENOMIC DNA]</scope>
</reference>
<organism evidence="2 3">
    <name type="scientific">Cinara cedri</name>
    <dbReference type="NCBI Taxonomy" id="506608"/>
    <lineage>
        <taxon>Eukaryota</taxon>
        <taxon>Metazoa</taxon>
        <taxon>Ecdysozoa</taxon>
        <taxon>Arthropoda</taxon>
        <taxon>Hexapoda</taxon>
        <taxon>Insecta</taxon>
        <taxon>Pterygota</taxon>
        <taxon>Neoptera</taxon>
        <taxon>Paraneoptera</taxon>
        <taxon>Hemiptera</taxon>
        <taxon>Sternorrhyncha</taxon>
        <taxon>Aphidomorpha</taxon>
        <taxon>Aphidoidea</taxon>
        <taxon>Aphididae</taxon>
        <taxon>Lachninae</taxon>
        <taxon>Cinara</taxon>
    </lineage>
</organism>
<dbReference type="EMBL" id="CABPRJ010001907">
    <property type="protein sequence ID" value="VVC40735.1"/>
    <property type="molecule type" value="Genomic_DNA"/>
</dbReference>
<dbReference type="Proteomes" id="UP000325440">
    <property type="component" value="Unassembled WGS sequence"/>
</dbReference>
<evidence type="ECO:0000313" key="3">
    <source>
        <dbReference type="Proteomes" id="UP000325440"/>
    </source>
</evidence>